<accession>A0A8H6ZG81</accession>
<protein>
    <submittedName>
        <fullName evidence="1">Uncharacterized protein</fullName>
    </submittedName>
</protein>
<name>A0A8H6ZG81_9AGAR</name>
<organism evidence="1 2">
    <name type="scientific">Mycena sanguinolenta</name>
    <dbReference type="NCBI Taxonomy" id="230812"/>
    <lineage>
        <taxon>Eukaryota</taxon>
        <taxon>Fungi</taxon>
        <taxon>Dikarya</taxon>
        <taxon>Basidiomycota</taxon>
        <taxon>Agaricomycotina</taxon>
        <taxon>Agaricomycetes</taxon>
        <taxon>Agaricomycetidae</taxon>
        <taxon>Agaricales</taxon>
        <taxon>Marasmiineae</taxon>
        <taxon>Mycenaceae</taxon>
        <taxon>Mycena</taxon>
    </lineage>
</organism>
<reference evidence="1" key="1">
    <citation type="submission" date="2020-05" db="EMBL/GenBank/DDBJ databases">
        <title>Mycena genomes resolve the evolution of fungal bioluminescence.</title>
        <authorList>
            <person name="Tsai I.J."/>
        </authorList>
    </citation>
    <scope>NUCLEOTIDE SEQUENCE</scope>
    <source>
        <strain evidence="1">160909Yilan</strain>
    </source>
</reference>
<proteinExistence type="predicted"/>
<evidence type="ECO:0000313" key="2">
    <source>
        <dbReference type="Proteomes" id="UP000623467"/>
    </source>
</evidence>
<comment type="caution">
    <text evidence="1">The sequence shown here is derived from an EMBL/GenBank/DDBJ whole genome shotgun (WGS) entry which is preliminary data.</text>
</comment>
<sequence>MDRSALLHFLWAHFCSIADGPTRKSDLDVIEKRRGPIRAWLSSTPRLCCPHRAALPLLGPHPAILRPLHSRIRRHSRLSSKVFRAVAPLAPSRKAPSSISLATQHLLGCGTRALRVRTLLSHPRLQMPLPRMASCLDECGSVVRSEQGTSGGRGRGSFSVGWALAGGQRLVRLIPATRAPIIIVLKYKRWSLALGSGMRRARDERDFVGDGSGVGSSPLTLRVRCPGEECRTIPRTCHKCEQIKCVPAN</sequence>
<keyword evidence="2" id="KW-1185">Reference proteome</keyword>
<dbReference type="EMBL" id="JACAZH010000001">
    <property type="protein sequence ID" value="KAF7378408.1"/>
    <property type="molecule type" value="Genomic_DNA"/>
</dbReference>
<dbReference type="AlphaFoldDB" id="A0A8H6ZG81"/>
<evidence type="ECO:0000313" key="1">
    <source>
        <dbReference type="EMBL" id="KAF7378408.1"/>
    </source>
</evidence>
<dbReference type="Proteomes" id="UP000623467">
    <property type="component" value="Unassembled WGS sequence"/>
</dbReference>
<gene>
    <name evidence="1" type="ORF">MSAN_00267400</name>
</gene>